<dbReference type="InterPro" id="IPR028096">
    <property type="entry name" value="EfeO_Cupredoxin"/>
</dbReference>
<dbReference type="EMBL" id="MHCS01000020">
    <property type="protein sequence ID" value="OGY26511.1"/>
    <property type="molecule type" value="Genomic_DNA"/>
</dbReference>
<dbReference type="AlphaFoldDB" id="A0A1G1WFY0"/>
<dbReference type="STRING" id="1802596.A2Z11_00820"/>
<dbReference type="Pfam" id="PF13473">
    <property type="entry name" value="Cupredoxin_1"/>
    <property type="match status" value="1"/>
</dbReference>
<reference evidence="2 3" key="1">
    <citation type="journal article" date="2016" name="Nat. Commun.">
        <title>Thousands of microbial genomes shed light on interconnected biogeochemical processes in an aquifer system.</title>
        <authorList>
            <person name="Anantharaman K."/>
            <person name="Brown C.T."/>
            <person name="Hug L.A."/>
            <person name="Sharon I."/>
            <person name="Castelle C.J."/>
            <person name="Probst A.J."/>
            <person name="Thomas B.C."/>
            <person name="Singh A."/>
            <person name="Wilkins M.J."/>
            <person name="Karaoz U."/>
            <person name="Brodie E.L."/>
            <person name="Williams K.H."/>
            <person name="Hubbard S.S."/>
            <person name="Banfield J.F."/>
        </authorList>
    </citation>
    <scope>NUCLEOTIDE SEQUENCE [LARGE SCALE GENOMIC DNA]</scope>
</reference>
<feature type="domain" description="EfeO-type cupredoxin-like" evidence="1">
    <location>
        <begin position="46"/>
        <end position="144"/>
    </location>
</feature>
<evidence type="ECO:0000313" key="2">
    <source>
        <dbReference type="EMBL" id="OGY26511.1"/>
    </source>
</evidence>
<evidence type="ECO:0000313" key="3">
    <source>
        <dbReference type="Proteomes" id="UP000176389"/>
    </source>
</evidence>
<accession>A0A1G1WFY0</accession>
<protein>
    <recommendedName>
        <fullName evidence="1">EfeO-type cupredoxin-like domain-containing protein</fullName>
    </recommendedName>
</protein>
<organism evidence="2 3">
    <name type="scientific">Candidatus Woykebacteria bacterium RBG_16_43_9</name>
    <dbReference type="NCBI Taxonomy" id="1802596"/>
    <lineage>
        <taxon>Bacteria</taxon>
        <taxon>Candidatus Woykeibacteriota</taxon>
    </lineage>
</organism>
<dbReference type="Proteomes" id="UP000176389">
    <property type="component" value="Unassembled WGS sequence"/>
</dbReference>
<name>A0A1G1WFY0_9BACT</name>
<gene>
    <name evidence="2" type="ORF">A2Z11_00820</name>
</gene>
<evidence type="ECO:0000259" key="1">
    <source>
        <dbReference type="Pfam" id="PF13473"/>
    </source>
</evidence>
<dbReference type="InterPro" id="IPR008972">
    <property type="entry name" value="Cupredoxin"/>
</dbReference>
<dbReference type="Gene3D" id="2.60.40.420">
    <property type="entry name" value="Cupredoxins - blue copper proteins"/>
    <property type="match status" value="1"/>
</dbReference>
<proteinExistence type="predicted"/>
<sequence>MRNIIIAIIVIVVLGVGFVLFRSFSQEPSVTVTKTPVATSSVTPSATTEEEGSSVTITYTSSGFSPSEVTIKSGGTVTWVNNSDGQIQIGANPHPVHTGNKEVSSGGFVLTLQPGEQSTVTMSKVGTFGYHNHLNSSQGGTITVE</sequence>
<comment type="caution">
    <text evidence="2">The sequence shown here is derived from an EMBL/GenBank/DDBJ whole genome shotgun (WGS) entry which is preliminary data.</text>
</comment>
<dbReference type="SUPFAM" id="SSF49503">
    <property type="entry name" value="Cupredoxins"/>
    <property type="match status" value="1"/>
</dbReference>